<dbReference type="AlphaFoldDB" id="X1CFJ6"/>
<dbReference type="EMBL" id="BART01017868">
    <property type="protein sequence ID" value="GAG82986.1"/>
    <property type="molecule type" value="Genomic_DNA"/>
</dbReference>
<feature type="non-terminal residue" evidence="2">
    <location>
        <position position="1"/>
    </location>
</feature>
<organism evidence="2">
    <name type="scientific">marine sediment metagenome</name>
    <dbReference type="NCBI Taxonomy" id="412755"/>
    <lineage>
        <taxon>unclassified sequences</taxon>
        <taxon>metagenomes</taxon>
        <taxon>ecological metagenomes</taxon>
    </lineage>
</organism>
<comment type="caution">
    <text evidence="2">The sequence shown here is derived from an EMBL/GenBank/DDBJ whole genome shotgun (WGS) entry which is preliminary data.</text>
</comment>
<evidence type="ECO:0000256" key="1">
    <source>
        <dbReference type="SAM" id="MobiDB-lite"/>
    </source>
</evidence>
<proteinExistence type="predicted"/>
<protein>
    <submittedName>
        <fullName evidence="2">Uncharacterized protein</fullName>
    </submittedName>
</protein>
<evidence type="ECO:0000313" key="2">
    <source>
        <dbReference type="EMBL" id="GAG82986.1"/>
    </source>
</evidence>
<feature type="region of interest" description="Disordered" evidence="1">
    <location>
        <begin position="1"/>
        <end position="38"/>
    </location>
</feature>
<name>X1CFJ6_9ZZZZ</name>
<gene>
    <name evidence="2" type="ORF">S01H4_33866</name>
</gene>
<accession>X1CFJ6</accession>
<reference evidence="2" key="1">
    <citation type="journal article" date="2014" name="Front. Microbiol.">
        <title>High frequency of phylogenetically diverse reductive dehalogenase-homologous genes in deep subseafloor sedimentary metagenomes.</title>
        <authorList>
            <person name="Kawai M."/>
            <person name="Futagami T."/>
            <person name="Toyoda A."/>
            <person name="Takaki Y."/>
            <person name="Nishi S."/>
            <person name="Hori S."/>
            <person name="Arai W."/>
            <person name="Tsubouchi T."/>
            <person name="Morono Y."/>
            <person name="Uchiyama I."/>
            <person name="Ito T."/>
            <person name="Fujiyama A."/>
            <person name="Inagaki F."/>
            <person name="Takami H."/>
        </authorList>
    </citation>
    <scope>NUCLEOTIDE SEQUENCE</scope>
    <source>
        <strain evidence="2">Expedition CK06-06</strain>
    </source>
</reference>
<feature type="compositionally biased region" description="Basic and acidic residues" evidence="1">
    <location>
        <begin position="24"/>
        <end position="38"/>
    </location>
</feature>
<sequence>ERDRDHRLGQSIDWPGDPIPARTADGEPRRKEPVRGHM</sequence>